<dbReference type="EMBL" id="CP015878">
    <property type="protein sequence ID" value="ANI16806.1"/>
    <property type="molecule type" value="Genomic_DNA"/>
</dbReference>
<evidence type="ECO:0000313" key="2">
    <source>
        <dbReference type="Proteomes" id="UP000077748"/>
    </source>
</evidence>
<evidence type="ECO:0000313" key="1">
    <source>
        <dbReference type="EMBL" id="ANI16806.1"/>
    </source>
</evidence>
<organism evidence="1 2">
    <name type="scientific">Pseudomonas citronellolis</name>
    <dbReference type="NCBI Taxonomy" id="53408"/>
    <lineage>
        <taxon>Bacteria</taxon>
        <taxon>Pseudomonadati</taxon>
        <taxon>Pseudomonadota</taxon>
        <taxon>Gammaproteobacteria</taxon>
        <taxon>Pseudomonadales</taxon>
        <taxon>Pseudomonadaceae</taxon>
        <taxon>Pseudomonas</taxon>
    </lineage>
</organism>
<protein>
    <submittedName>
        <fullName evidence="1">Excisionase</fullName>
    </submittedName>
</protein>
<dbReference type="Gene3D" id="1.10.1660.60">
    <property type="entry name" value="Putative excisionased domain DUF1233"/>
    <property type="match status" value="1"/>
</dbReference>
<dbReference type="InterPro" id="IPR038146">
    <property type="entry name" value="933W_put_Xis_sf"/>
</dbReference>
<sequence>MSLPRWVLIKRAAELTGYSEDAIRHKVKNGTWAQGRIWRKGHDGRVFINIEEVDRWVESAPQDAA</sequence>
<dbReference type="RefSeq" id="WP_064584059.1">
    <property type="nucleotide sequence ID" value="NZ_CP015878.1"/>
</dbReference>
<accession>A0A1A9KG73</accession>
<gene>
    <name evidence="1" type="ORF">A9C11_23790</name>
</gene>
<reference evidence="1 2" key="1">
    <citation type="submission" date="2016-05" db="EMBL/GenBank/DDBJ databases">
        <title>Genome Sequence of Pseudomonas citronellolis Strain SJTE-3, an Estrogens and Persistent Organic Pollutants degradation strain.</title>
        <authorList>
            <person name="Liang R."/>
        </authorList>
    </citation>
    <scope>NUCLEOTIDE SEQUENCE [LARGE SCALE GENOMIC DNA]</scope>
    <source>
        <strain evidence="1 2">SJTE-3</strain>
    </source>
</reference>
<dbReference type="SUPFAM" id="SSF46955">
    <property type="entry name" value="Putative DNA-binding domain"/>
    <property type="match status" value="1"/>
</dbReference>
<dbReference type="AlphaFoldDB" id="A0A1A9KG73"/>
<name>A0A1A9KG73_9PSED</name>
<proteinExistence type="predicted"/>
<dbReference type="Proteomes" id="UP000077748">
    <property type="component" value="Chromosome"/>
</dbReference>
<dbReference type="InterPro" id="IPR009061">
    <property type="entry name" value="DNA-bd_dom_put_sf"/>
</dbReference>